<dbReference type="RefSeq" id="WP_067373886.1">
    <property type="nucleotide sequence ID" value="NZ_JBIUBN010000002.1"/>
</dbReference>
<feature type="transmembrane region" description="Helical" evidence="2">
    <location>
        <begin position="35"/>
        <end position="57"/>
    </location>
</feature>
<evidence type="ECO:0000256" key="1">
    <source>
        <dbReference type="SAM" id="MobiDB-lite"/>
    </source>
</evidence>
<evidence type="ECO:0000256" key="2">
    <source>
        <dbReference type="SAM" id="Phobius"/>
    </source>
</evidence>
<reference evidence="3 4" key="1">
    <citation type="submission" date="2016-01" db="EMBL/GenBank/DDBJ databases">
        <title>Whole genome sequence and analysis of Micromonospora rosaria DSM 803, which can produce antibacterial substance rosamicin.</title>
        <authorList>
            <person name="Yang H."/>
            <person name="He X."/>
            <person name="Zhu D."/>
        </authorList>
    </citation>
    <scope>NUCLEOTIDE SEQUENCE [LARGE SCALE GENOMIC DNA]</scope>
    <source>
        <strain evidence="3 4">DSM 803</strain>
    </source>
</reference>
<proteinExistence type="predicted"/>
<keyword evidence="2" id="KW-0472">Membrane</keyword>
<accession>A0A136PIQ7</accession>
<sequence>MPHRSPRWIWAGRLVGAAIVLALVGYLTSVELARANMVAGCVSAIVALAALTAPYLLPARPGAASTGPGTDRAEETGAATATGGGQATTGVRAGGSGRPARAYRTGAATAHGPGSTATSGVTRQR</sequence>
<feature type="region of interest" description="Disordered" evidence="1">
    <location>
        <begin position="60"/>
        <end position="125"/>
    </location>
</feature>
<dbReference type="OrthoDB" id="5195273at2"/>
<keyword evidence="2" id="KW-1133">Transmembrane helix</keyword>
<protein>
    <submittedName>
        <fullName evidence="3">Uncharacterized protein</fullName>
    </submittedName>
</protein>
<evidence type="ECO:0000313" key="3">
    <source>
        <dbReference type="EMBL" id="KXK58279.1"/>
    </source>
</evidence>
<organism evidence="3 4">
    <name type="scientific">Micromonospora rosaria</name>
    <dbReference type="NCBI Taxonomy" id="47874"/>
    <lineage>
        <taxon>Bacteria</taxon>
        <taxon>Bacillati</taxon>
        <taxon>Actinomycetota</taxon>
        <taxon>Actinomycetes</taxon>
        <taxon>Micromonosporales</taxon>
        <taxon>Micromonosporaceae</taxon>
        <taxon>Micromonospora</taxon>
    </lineage>
</organism>
<name>A0A136PIQ7_9ACTN</name>
<gene>
    <name evidence="3" type="ORF">AWW66_30670</name>
</gene>
<keyword evidence="2" id="KW-0812">Transmembrane</keyword>
<dbReference type="AlphaFoldDB" id="A0A136PIQ7"/>
<evidence type="ECO:0000313" key="4">
    <source>
        <dbReference type="Proteomes" id="UP000070620"/>
    </source>
</evidence>
<feature type="compositionally biased region" description="Polar residues" evidence="1">
    <location>
        <begin position="115"/>
        <end position="125"/>
    </location>
</feature>
<dbReference type="Proteomes" id="UP000070620">
    <property type="component" value="Unassembled WGS sequence"/>
</dbReference>
<dbReference type="EMBL" id="LRQV01000216">
    <property type="protein sequence ID" value="KXK58279.1"/>
    <property type="molecule type" value="Genomic_DNA"/>
</dbReference>
<comment type="caution">
    <text evidence="3">The sequence shown here is derived from an EMBL/GenBank/DDBJ whole genome shotgun (WGS) entry which is preliminary data.</text>
</comment>
<feature type="transmembrane region" description="Helical" evidence="2">
    <location>
        <begin position="7"/>
        <end position="29"/>
    </location>
</feature>
<feature type="compositionally biased region" description="Gly residues" evidence="1">
    <location>
        <begin position="82"/>
        <end position="97"/>
    </location>
</feature>
<keyword evidence="4" id="KW-1185">Reference proteome</keyword>